<keyword evidence="6" id="KW-0812">Transmembrane</keyword>
<evidence type="ECO:0000256" key="2">
    <source>
        <dbReference type="ARBA" id="ARBA00004370"/>
    </source>
</evidence>
<name>A0ABP0P5W9_9DINO</name>
<keyword evidence="10" id="KW-0560">Oxidoreductase</keyword>
<evidence type="ECO:0000256" key="6">
    <source>
        <dbReference type="ARBA" id="ARBA00022692"/>
    </source>
</evidence>
<gene>
    <name evidence="13" type="ORF">SCF082_LOCUS35277</name>
</gene>
<dbReference type="Proteomes" id="UP001642464">
    <property type="component" value="Unassembled WGS sequence"/>
</dbReference>
<dbReference type="PANTHER" id="PTHR31803:SF3">
    <property type="entry name" value="ALTERNATIVE OXIDASE"/>
    <property type="match status" value="1"/>
</dbReference>
<dbReference type="InterPro" id="IPR002680">
    <property type="entry name" value="AOX"/>
</dbReference>
<keyword evidence="12" id="KW-0472">Membrane</keyword>
<dbReference type="Pfam" id="PF01786">
    <property type="entry name" value="AOX"/>
    <property type="match status" value="2"/>
</dbReference>
<keyword evidence="14" id="KW-1185">Reference proteome</keyword>
<evidence type="ECO:0000256" key="8">
    <source>
        <dbReference type="ARBA" id="ARBA00022982"/>
    </source>
</evidence>
<keyword evidence="5" id="KW-0679">Respiratory chain</keyword>
<dbReference type="Gene3D" id="1.20.1260.140">
    <property type="entry name" value="Alternative oxidase"/>
    <property type="match status" value="1"/>
</dbReference>
<comment type="cofactor">
    <cofactor evidence="1">
        <name>Fe cation</name>
        <dbReference type="ChEBI" id="CHEBI:24875"/>
    </cofactor>
</comment>
<evidence type="ECO:0000313" key="14">
    <source>
        <dbReference type="Proteomes" id="UP001642464"/>
    </source>
</evidence>
<evidence type="ECO:0000256" key="12">
    <source>
        <dbReference type="ARBA" id="ARBA00023136"/>
    </source>
</evidence>
<reference evidence="13 14" key="1">
    <citation type="submission" date="2024-02" db="EMBL/GenBank/DDBJ databases">
        <authorList>
            <person name="Chen Y."/>
            <person name="Shah S."/>
            <person name="Dougan E. K."/>
            <person name="Thang M."/>
            <person name="Chan C."/>
        </authorList>
    </citation>
    <scope>NUCLEOTIDE SEQUENCE [LARGE SCALE GENOMIC DNA]</scope>
</reference>
<comment type="caution">
    <text evidence="13">The sequence shown here is derived from an EMBL/GenBank/DDBJ whole genome shotgun (WGS) entry which is preliminary data.</text>
</comment>
<dbReference type="InterPro" id="IPR038659">
    <property type="entry name" value="AOX_sf"/>
</dbReference>
<protein>
    <submittedName>
        <fullName evidence="13">Mitochondrial</fullName>
    </submittedName>
</protein>
<keyword evidence="11" id="KW-0408">Iron</keyword>
<evidence type="ECO:0000256" key="9">
    <source>
        <dbReference type="ARBA" id="ARBA00022989"/>
    </source>
</evidence>
<evidence type="ECO:0000313" key="13">
    <source>
        <dbReference type="EMBL" id="CAK9071176.1"/>
    </source>
</evidence>
<evidence type="ECO:0000256" key="7">
    <source>
        <dbReference type="ARBA" id="ARBA00022723"/>
    </source>
</evidence>
<keyword evidence="9" id="KW-1133">Transmembrane helix</keyword>
<evidence type="ECO:0000256" key="10">
    <source>
        <dbReference type="ARBA" id="ARBA00023002"/>
    </source>
</evidence>
<comment type="subcellular location">
    <subcellularLocation>
        <location evidence="2">Membrane</location>
    </subcellularLocation>
</comment>
<dbReference type="PANTHER" id="PTHR31803">
    <property type="entry name" value="ALTERNATIVE OXIDASE"/>
    <property type="match status" value="1"/>
</dbReference>
<evidence type="ECO:0000256" key="1">
    <source>
        <dbReference type="ARBA" id="ARBA00001962"/>
    </source>
</evidence>
<keyword evidence="7" id="KW-0479">Metal-binding</keyword>
<comment type="similarity">
    <text evidence="3">Belongs to the alternative oxidase family.</text>
</comment>
<dbReference type="EMBL" id="CAXAMM010033335">
    <property type="protein sequence ID" value="CAK9071176.1"/>
    <property type="molecule type" value="Genomic_DNA"/>
</dbReference>
<sequence>MAVRAASHVIQARPAVVFHRRNTFVPCLVEAPQLTLSRDAPQWEMPHNVWAPGSLNGVRVSAMQPHTLADRMAYLTTRAIQEVLDLASGFKFRRESSWLKRLKLLELAAAVPFSFSSWALAQQPLLRQTRLDRSWLQALSQQSNQATAHLTMVAAAAGTSAATEQAQQSKTWVYAFALGYLLWPRFGKWCVDHSQETGQVGAVDLDPSMHFWNGFQPPADAEGRMRMPRRCSEEVLIRVYAELLEDMDQGRVPSLGRMPAPKLAIRHYGLAEEASLRDVIEKIHLDDRLLL</sequence>
<evidence type="ECO:0000256" key="11">
    <source>
        <dbReference type="ARBA" id="ARBA00023004"/>
    </source>
</evidence>
<evidence type="ECO:0000256" key="5">
    <source>
        <dbReference type="ARBA" id="ARBA00022660"/>
    </source>
</evidence>
<organism evidence="13 14">
    <name type="scientific">Durusdinium trenchii</name>
    <dbReference type="NCBI Taxonomy" id="1381693"/>
    <lineage>
        <taxon>Eukaryota</taxon>
        <taxon>Sar</taxon>
        <taxon>Alveolata</taxon>
        <taxon>Dinophyceae</taxon>
        <taxon>Suessiales</taxon>
        <taxon>Symbiodiniaceae</taxon>
        <taxon>Durusdinium</taxon>
    </lineage>
</organism>
<keyword evidence="4" id="KW-0813">Transport</keyword>
<proteinExistence type="inferred from homology"/>
<accession>A0ABP0P5W9</accession>
<keyword evidence="8" id="KW-0249">Electron transport</keyword>
<evidence type="ECO:0000256" key="3">
    <source>
        <dbReference type="ARBA" id="ARBA00008388"/>
    </source>
</evidence>
<evidence type="ECO:0000256" key="4">
    <source>
        <dbReference type="ARBA" id="ARBA00022448"/>
    </source>
</evidence>